<dbReference type="EMBL" id="VKHT01001291">
    <property type="protein sequence ID" value="MBB0247011.1"/>
    <property type="molecule type" value="Genomic_DNA"/>
</dbReference>
<dbReference type="RefSeq" id="WP_153427486.1">
    <property type="nucleotide sequence ID" value="NZ_VJYJ02001298.1"/>
</dbReference>
<evidence type="ECO:0000256" key="1">
    <source>
        <dbReference type="SAM" id="Phobius"/>
    </source>
</evidence>
<sequence length="57" mass="5549">MSHHGLPVELLGADALTENTPGEVPADAAPVLATPAVFVAGVTLGVAATMAAGEVLK</sequence>
<protein>
    <submittedName>
        <fullName evidence="2">Uncharacterized protein</fullName>
    </submittedName>
</protein>
<evidence type="ECO:0000313" key="2">
    <source>
        <dbReference type="EMBL" id="MBB0247011.1"/>
    </source>
</evidence>
<proteinExistence type="predicted"/>
<gene>
    <name evidence="2" type="ORF">FNQ90_23535</name>
</gene>
<keyword evidence="1" id="KW-0472">Membrane</keyword>
<comment type="caution">
    <text evidence="2">The sequence shown here is derived from an EMBL/GenBank/DDBJ whole genome shotgun (WGS) entry which is preliminary data.</text>
</comment>
<feature type="transmembrane region" description="Helical" evidence="1">
    <location>
        <begin position="36"/>
        <end position="56"/>
    </location>
</feature>
<dbReference type="Proteomes" id="UP000538929">
    <property type="component" value="Unassembled WGS sequence"/>
</dbReference>
<keyword evidence="1" id="KW-0812">Transmembrane</keyword>
<accession>A0A7W3THN5</accession>
<dbReference type="AlphaFoldDB" id="A0A7W3THN5"/>
<organism evidence="2 3">
    <name type="scientific">Streptomyces alkaliphilus</name>
    <dbReference type="NCBI Taxonomy" id="1472722"/>
    <lineage>
        <taxon>Bacteria</taxon>
        <taxon>Bacillati</taxon>
        <taxon>Actinomycetota</taxon>
        <taxon>Actinomycetes</taxon>
        <taxon>Kitasatosporales</taxon>
        <taxon>Streptomycetaceae</taxon>
        <taxon>Streptomyces</taxon>
    </lineage>
</organism>
<evidence type="ECO:0000313" key="3">
    <source>
        <dbReference type="Proteomes" id="UP000538929"/>
    </source>
</evidence>
<name>A0A7W3THN5_9ACTN</name>
<keyword evidence="3" id="KW-1185">Reference proteome</keyword>
<keyword evidence="1" id="KW-1133">Transmembrane helix</keyword>
<reference evidence="3" key="1">
    <citation type="submission" date="2019-10" db="EMBL/GenBank/DDBJ databases">
        <title>Streptomyces sp. nov., a novel actinobacterium isolated from alkaline environment.</title>
        <authorList>
            <person name="Golinska P."/>
        </authorList>
    </citation>
    <scope>NUCLEOTIDE SEQUENCE [LARGE SCALE GENOMIC DNA]</scope>
    <source>
        <strain evidence="3">DSM 42118</strain>
    </source>
</reference>